<accession>A0A4Y2NCQ3</accession>
<dbReference type="Proteomes" id="UP000499080">
    <property type="component" value="Unassembled WGS sequence"/>
</dbReference>
<keyword evidence="2" id="KW-1185">Reference proteome</keyword>
<proteinExistence type="predicted"/>
<dbReference type="EMBL" id="BGPR01008890">
    <property type="protein sequence ID" value="GBN36713.1"/>
    <property type="molecule type" value="Genomic_DNA"/>
</dbReference>
<name>A0A4Y2NCQ3_ARAVE</name>
<evidence type="ECO:0000313" key="2">
    <source>
        <dbReference type="Proteomes" id="UP000499080"/>
    </source>
</evidence>
<gene>
    <name evidence="1" type="ORF">AVEN_232660_1</name>
</gene>
<protein>
    <submittedName>
        <fullName evidence="1">Uncharacterized protein</fullName>
    </submittedName>
</protein>
<comment type="caution">
    <text evidence="1">The sequence shown here is derived from an EMBL/GenBank/DDBJ whole genome shotgun (WGS) entry which is preliminary data.</text>
</comment>
<dbReference type="AlphaFoldDB" id="A0A4Y2NCQ3"/>
<evidence type="ECO:0000313" key="1">
    <source>
        <dbReference type="EMBL" id="GBN36713.1"/>
    </source>
</evidence>
<dbReference type="OrthoDB" id="6569904at2759"/>
<reference evidence="1 2" key="1">
    <citation type="journal article" date="2019" name="Sci. Rep.">
        <title>Orb-weaving spider Araneus ventricosus genome elucidates the spidroin gene catalogue.</title>
        <authorList>
            <person name="Kono N."/>
            <person name="Nakamura H."/>
            <person name="Ohtoshi R."/>
            <person name="Moran D.A.P."/>
            <person name="Shinohara A."/>
            <person name="Yoshida Y."/>
            <person name="Fujiwara M."/>
            <person name="Mori M."/>
            <person name="Tomita M."/>
            <person name="Arakawa K."/>
        </authorList>
    </citation>
    <scope>NUCLEOTIDE SEQUENCE [LARGE SCALE GENOMIC DNA]</scope>
</reference>
<organism evidence="1 2">
    <name type="scientific">Araneus ventricosus</name>
    <name type="common">Orbweaver spider</name>
    <name type="synonym">Epeira ventricosa</name>
    <dbReference type="NCBI Taxonomy" id="182803"/>
    <lineage>
        <taxon>Eukaryota</taxon>
        <taxon>Metazoa</taxon>
        <taxon>Ecdysozoa</taxon>
        <taxon>Arthropoda</taxon>
        <taxon>Chelicerata</taxon>
        <taxon>Arachnida</taxon>
        <taxon>Araneae</taxon>
        <taxon>Araneomorphae</taxon>
        <taxon>Entelegynae</taxon>
        <taxon>Araneoidea</taxon>
        <taxon>Araneidae</taxon>
        <taxon>Araneus</taxon>
    </lineage>
</organism>
<sequence length="86" mass="9718">MGPLYRQAYSSALEASDFNLFPELKKWQGGQNFQKNEEIESNVKAHLGLLVLLGKITSSKRESENFPTDMTNARIFTAIRSESSHL</sequence>